<proteinExistence type="inferred from homology"/>
<dbReference type="AlphaFoldDB" id="A0A1U9LGY6"/>
<feature type="domain" description="NADH:ubiquinone oxidoreductase 30kDa subunit" evidence="4">
    <location>
        <begin position="45"/>
        <end position="166"/>
    </location>
</feature>
<gene>
    <name evidence="3" type="primary">nuoC</name>
    <name evidence="5" type="ORF">A0U91_13750</name>
</gene>
<dbReference type="GO" id="GO:0048038">
    <property type="term" value="F:quinone binding"/>
    <property type="evidence" value="ECO:0007669"/>
    <property type="project" value="UniProtKB-KW"/>
</dbReference>
<evidence type="ECO:0000313" key="5">
    <source>
        <dbReference type="EMBL" id="AQT05716.1"/>
    </source>
</evidence>
<dbReference type="KEGG" id="aper:A0U91_13750"/>
<keyword evidence="2 3" id="KW-0813">Transport</keyword>
<comment type="subunit">
    <text evidence="3">NDH-1 is composed of 14 different subunits. Subunits NuoB, C, D, E, F, and G constitute the peripheral sector of the complex.</text>
</comment>
<dbReference type="PANTHER" id="PTHR10884:SF14">
    <property type="entry name" value="NADH DEHYDROGENASE [UBIQUINONE] IRON-SULFUR PROTEIN 3, MITOCHONDRIAL"/>
    <property type="match status" value="1"/>
</dbReference>
<dbReference type="HAMAP" id="MF_01357">
    <property type="entry name" value="NDH1_NuoC"/>
    <property type="match status" value="1"/>
</dbReference>
<dbReference type="GO" id="GO:0050136">
    <property type="term" value="F:NADH dehydrogenase (quinone) (non-electrogenic) activity"/>
    <property type="evidence" value="ECO:0007669"/>
    <property type="project" value="UniProtKB-UniRule"/>
</dbReference>
<comment type="subcellular location">
    <subcellularLocation>
        <location evidence="3">Cell membrane</location>
        <topology evidence="3">Peripheral membrane protein</topology>
        <orientation evidence="3">Cytoplasmic side</orientation>
    </subcellularLocation>
</comment>
<dbReference type="NCBIfam" id="TIGR01961">
    <property type="entry name" value="NuoC_fam"/>
    <property type="match status" value="1"/>
</dbReference>
<dbReference type="Gene3D" id="3.30.460.80">
    <property type="entry name" value="NADH:ubiquinone oxidoreductase, 30kDa subunit"/>
    <property type="match status" value="1"/>
</dbReference>
<dbReference type="EC" id="7.1.1.-" evidence="3"/>
<evidence type="ECO:0000313" key="6">
    <source>
        <dbReference type="Proteomes" id="UP000189055"/>
    </source>
</evidence>
<comment type="function">
    <text evidence="3">NDH-1 shuttles electrons from NADH, via FMN and iron-sulfur (Fe-S) centers, to quinones in the respiratory chain. The immediate electron acceptor for the enzyme in this species is believed to be ubiquinone. Couples the redox reaction to proton translocation (for every two electrons transferred, four hydrogen ions are translocated across the cytoplasmic membrane), and thus conserves the redox energy in a proton gradient.</text>
</comment>
<keyword evidence="3" id="KW-0472">Membrane</keyword>
<keyword evidence="3" id="KW-0520">NAD</keyword>
<sequence length="221" mass="25173">MAEVSLPAPQQTRLQGRLGALAFSFATSWPGISSAGLEGGELVVRTTRNQLLPLMTFLRDAPHCRFEQMMDLCGVDYPSRAERFDVVYNLLSVTHNQRIRVIITTDAASPVASVAGLWPSACWWERECYDLFGVQFSGNPDMRRILTDDGFEDFPLRKDFPLTGYEEVRYDVELREVVKEPVSLVQDFRNFDFVSPWEGMLTLPGDEKAHEVRQHIKRSRG</sequence>
<dbReference type="Pfam" id="PF00329">
    <property type="entry name" value="Complex1_30kDa"/>
    <property type="match status" value="1"/>
</dbReference>
<dbReference type="STRING" id="1076596.A0U91_13750"/>
<evidence type="ECO:0000256" key="3">
    <source>
        <dbReference type="HAMAP-Rule" id="MF_01357"/>
    </source>
</evidence>
<dbReference type="InterPro" id="IPR037232">
    <property type="entry name" value="NADH_quin_OxRdtase_su_C/D-like"/>
</dbReference>
<dbReference type="InterPro" id="IPR010218">
    <property type="entry name" value="NADH_DH_suC"/>
</dbReference>
<evidence type="ECO:0000259" key="4">
    <source>
        <dbReference type="Pfam" id="PF00329"/>
    </source>
</evidence>
<keyword evidence="3" id="KW-0874">Quinone</keyword>
<accession>A0A1U9LGY6</accession>
<dbReference type="Proteomes" id="UP000189055">
    <property type="component" value="Chromosome"/>
</dbReference>
<keyword evidence="3" id="KW-1003">Cell membrane</keyword>
<dbReference type="SUPFAM" id="SSF143243">
    <property type="entry name" value="Nqo5-like"/>
    <property type="match status" value="1"/>
</dbReference>
<evidence type="ECO:0000256" key="1">
    <source>
        <dbReference type="ARBA" id="ARBA00007569"/>
    </source>
</evidence>
<dbReference type="PANTHER" id="PTHR10884">
    <property type="entry name" value="NADH DEHYDROGENASE UBIQUINONE IRON-SULFUR PROTEIN 3"/>
    <property type="match status" value="1"/>
</dbReference>
<protein>
    <recommendedName>
        <fullName evidence="3">NADH-quinone oxidoreductase subunit C</fullName>
        <ecNumber evidence="3">7.1.1.-</ecNumber>
    </recommendedName>
    <alternativeName>
        <fullName evidence="3">NADH dehydrogenase I subunit C</fullName>
    </alternativeName>
    <alternativeName>
        <fullName evidence="3">NDH-1 subunit C</fullName>
    </alternativeName>
</protein>
<dbReference type="EMBL" id="CP014687">
    <property type="protein sequence ID" value="AQT05716.1"/>
    <property type="molecule type" value="Genomic_DNA"/>
</dbReference>
<dbReference type="GO" id="GO:0008137">
    <property type="term" value="F:NADH dehydrogenase (ubiquinone) activity"/>
    <property type="evidence" value="ECO:0007669"/>
    <property type="project" value="InterPro"/>
</dbReference>
<keyword evidence="3" id="KW-1278">Translocase</keyword>
<evidence type="ECO:0000256" key="2">
    <source>
        <dbReference type="ARBA" id="ARBA00022448"/>
    </source>
</evidence>
<dbReference type="InterPro" id="IPR001268">
    <property type="entry name" value="NADH_UbQ_OxRdtase_30kDa_su"/>
</dbReference>
<comment type="catalytic activity">
    <reaction evidence="3">
        <text>a quinone + NADH + 5 H(+)(in) = a quinol + NAD(+) + 4 H(+)(out)</text>
        <dbReference type="Rhea" id="RHEA:57888"/>
        <dbReference type="ChEBI" id="CHEBI:15378"/>
        <dbReference type="ChEBI" id="CHEBI:24646"/>
        <dbReference type="ChEBI" id="CHEBI:57540"/>
        <dbReference type="ChEBI" id="CHEBI:57945"/>
        <dbReference type="ChEBI" id="CHEBI:132124"/>
    </reaction>
</comment>
<name>A0A1U9LGY6_9PROT</name>
<keyword evidence="3" id="KW-0830">Ubiquinone</keyword>
<dbReference type="RefSeq" id="WP_077931454.1">
    <property type="nucleotide sequence ID" value="NZ_CP014687.1"/>
</dbReference>
<dbReference type="GO" id="GO:0005886">
    <property type="term" value="C:plasma membrane"/>
    <property type="evidence" value="ECO:0007669"/>
    <property type="project" value="UniProtKB-SubCell"/>
</dbReference>
<organism evidence="5 6">
    <name type="scientific">Acetobacter persici</name>
    <dbReference type="NCBI Taxonomy" id="1076596"/>
    <lineage>
        <taxon>Bacteria</taxon>
        <taxon>Pseudomonadati</taxon>
        <taxon>Pseudomonadota</taxon>
        <taxon>Alphaproteobacteria</taxon>
        <taxon>Acetobacterales</taxon>
        <taxon>Acetobacteraceae</taxon>
        <taxon>Acetobacter</taxon>
    </lineage>
</organism>
<comment type="similarity">
    <text evidence="1 3">Belongs to the complex I 30 kDa subunit family.</text>
</comment>
<dbReference type="NCBIfam" id="NF004733">
    <property type="entry name" value="PRK06074.1-5"/>
    <property type="match status" value="1"/>
</dbReference>
<reference evidence="5 6" key="1">
    <citation type="submission" date="2016-03" db="EMBL/GenBank/DDBJ databases">
        <title>Acetic acid bacteria sequencing.</title>
        <authorList>
            <person name="Brandt J."/>
            <person name="Jakob F."/>
            <person name="Vogel R.F."/>
        </authorList>
    </citation>
    <scope>NUCLEOTIDE SEQUENCE [LARGE SCALE GENOMIC DNA]</scope>
    <source>
        <strain evidence="5 6">TMW2.1084</strain>
    </source>
</reference>